<dbReference type="Pfam" id="PF02618">
    <property type="entry name" value="YceG"/>
    <property type="match status" value="1"/>
</dbReference>
<proteinExistence type="predicted"/>
<keyword evidence="2" id="KW-0812">Transmembrane</keyword>
<evidence type="ECO:0000256" key="2">
    <source>
        <dbReference type="ARBA" id="ARBA00022692"/>
    </source>
</evidence>
<accession>A0A2H0WNQ6</accession>
<evidence type="ECO:0000313" key="7">
    <source>
        <dbReference type="EMBL" id="PIS14286.1"/>
    </source>
</evidence>
<keyword evidence="4" id="KW-0472">Membrane</keyword>
<evidence type="ECO:0000256" key="1">
    <source>
        <dbReference type="ARBA" id="ARBA00022475"/>
    </source>
</evidence>
<protein>
    <recommendedName>
        <fullName evidence="9">Aminodeoxychorismate lyase</fullName>
    </recommendedName>
</protein>
<evidence type="ECO:0000256" key="5">
    <source>
        <dbReference type="ARBA" id="ARBA00023239"/>
    </source>
</evidence>
<evidence type="ECO:0000313" key="8">
    <source>
        <dbReference type="Proteomes" id="UP000230775"/>
    </source>
</evidence>
<dbReference type="AlphaFoldDB" id="A0A2H0WNQ6"/>
<feature type="non-terminal residue" evidence="7">
    <location>
        <position position="1"/>
    </location>
</feature>
<sequence>KIASLIERESGGVEDKPIIAGIIWNRLLKEMKLEIDATVQYAIATEKFNSLIANDQLLITDDFSFWPTLSAGIVRTIDSPYNTYLIKALPAGPICSPSIDSIRAVAFPAQTDAFYYLHSSDKKIHTAKTYKEHQENIVKYLQ</sequence>
<name>A0A2H0WNQ6_9BACT</name>
<dbReference type="EMBL" id="PEZI01000071">
    <property type="protein sequence ID" value="PIS14286.1"/>
    <property type="molecule type" value="Genomic_DNA"/>
</dbReference>
<organism evidence="7 8">
    <name type="scientific">Candidatus Shapirobacteria bacterium CG09_land_8_20_14_0_10_39_12</name>
    <dbReference type="NCBI Taxonomy" id="1974885"/>
    <lineage>
        <taxon>Bacteria</taxon>
        <taxon>Candidatus Shapironibacteriota</taxon>
    </lineage>
</organism>
<keyword evidence="1" id="KW-1003">Cell membrane</keyword>
<keyword evidence="3" id="KW-1133">Transmembrane helix</keyword>
<keyword evidence="6" id="KW-0961">Cell wall biogenesis/degradation</keyword>
<dbReference type="GO" id="GO:0071555">
    <property type="term" value="P:cell wall organization"/>
    <property type="evidence" value="ECO:0007669"/>
    <property type="project" value="UniProtKB-KW"/>
</dbReference>
<dbReference type="Proteomes" id="UP000230775">
    <property type="component" value="Unassembled WGS sequence"/>
</dbReference>
<dbReference type="InterPro" id="IPR003770">
    <property type="entry name" value="MLTG-like"/>
</dbReference>
<comment type="caution">
    <text evidence="7">The sequence shown here is derived from an EMBL/GenBank/DDBJ whole genome shotgun (WGS) entry which is preliminary data.</text>
</comment>
<evidence type="ECO:0008006" key="9">
    <source>
        <dbReference type="Google" id="ProtNLM"/>
    </source>
</evidence>
<evidence type="ECO:0000256" key="3">
    <source>
        <dbReference type="ARBA" id="ARBA00022989"/>
    </source>
</evidence>
<dbReference type="PANTHER" id="PTHR30518:SF2">
    <property type="entry name" value="ENDOLYTIC MUREIN TRANSGLYCOSYLASE"/>
    <property type="match status" value="1"/>
</dbReference>
<evidence type="ECO:0000256" key="4">
    <source>
        <dbReference type="ARBA" id="ARBA00023136"/>
    </source>
</evidence>
<keyword evidence="5" id="KW-0456">Lyase</keyword>
<evidence type="ECO:0000256" key="6">
    <source>
        <dbReference type="ARBA" id="ARBA00023316"/>
    </source>
</evidence>
<dbReference type="GO" id="GO:0016829">
    <property type="term" value="F:lyase activity"/>
    <property type="evidence" value="ECO:0007669"/>
    <property type="project" value="UniProtKB-KW"/>
</dbReference>
<reference evidence="8" key="1">
    <citation type="submission" date="2017-09" db="EMBL/GenBank/DDBJ databases">
        <title>Depth-based differentiation of microbial function through sediment-hosted aquifers and enrichment of novel symbionts in the deep terrestrial subsurface.</title>
        <authorList>
            <person name="Probst A.J."/>
            <person name="Ladd B."/>
            <person name="Jarett J.K."/>
            <person name="Geller-Mcgrath D.E."/>
            <person name="Sieber C.M.K."/>
            <person name="Emerson J.B."/>
            <person name="Anantharaman K."/>
            <person name="Thomas B.C."/>
            <person name="Malmstrom R."/>
            <person name="Stieglmeier M."/>
            <person name="Klingl A."/>
            <person name="Woyke T."/>
            <person name="Ryan C.M."/>
            <person name="Banfield J.F."/>
        </authorList>
    </citation>
    <scope>NUCLEOTIDE SEQUENCE [LARGE SCALE GENOMIC DNA]</scope>
</reference>
<gene>
    <name evidence="7" type="ORF">COT64_03350</name>
</gene>
<dbReference type="PANTHER" id="PTHR30518">
    <property type="entry name" value="ENDOLYTIC MUREIN TRANSGLYCOSYLASE"/>
    <property type="match status" value="1"/>
</dbReference>